<reference evidence="2" key="1">
    <citation type="submission" date="2014-12" db="EMBL/GenBank/DDBJ databases">
        <title>Genome Sequence of Valsa Canker Pathogens Uncovers a Specific Adaption of Colonization on Woody Bark.</title>
        <authorList>
            <person name="Yin Z."/>
            <person name="Liu H."/>
            <person name="Gao X."/>
            <person name="Li Z."/>
            <person name="Song N."/>
            <person name="Ke X."/>
            <person name="Dai Q."/>
            <person name="Wu Y."/>
            <person name="Sun Y."/>
            <person name="Xu J.-R."/>
            <person name="Kang Z.K."/>
            <person name="Wang L."/>
            <person name="Huang L."/>
        </authorList>
    </citation>
    <scope>NUCLEOTIDE SEQUENCE [LARGE SCALE GENOMIC DNA]</scope>
    <source>
        <strain evidence="2">SXYL134</strain>
    </source>
</reference>
<accession>A0A194UTC0</accession>
<name>A0A194UTC0_CYTMA</name>
<protein>
    <submittedName>
        <fullName evidence="1">Uncharacterized protein</fullName>
    </submittedName>
</protein>
<evidence type="ECO:0000313" key="2">
    <source>
        <dbReference type="Proteomes" id="UP000078576"/>
    </source>
</evidence>
<gene>
    <name evidence="1" type="ORF">VP1G_02315</name>
</gene>
<keyword evidence="2" id="KW-1185">Reference proteome</keyword>
<organism evidence="1 2">
    <name type="scientific">Cytospora mali</name>
    <name type="common">Apple Valsa canker fungus</name>
    <name type="synonym">Valsa mali</name>
    <dbReference type="NCBI Taxonomy" id="578113"/>
    <lineage>
        <taxon>Eukaryota</taxon>
        <taxon>Fungi</taxon>
        <taxon>Dikarya</taxon>
        <taxon>Ascomycota</taxon>
        <taxon>Pezizomycotina</taxon>
        <taxon>Sordariomycetes</taxon>
        <taxon>Sordariomycetidae</taxon>
        <taxon>Diaporthales</taxon>
        <taxon>Cytosporaceae</taxon>
        <taxon>Cytospora</taxon>
    </lineage>
</organism>
<dbReference type="EMBL" id="KN714677">
    <property type="protein sequence ID" value="KUI54947.1"/>
    <property type="molecule type" value="Genomic_DNA"/>
</dbReference>
<sequence>MRAMGVISLMPGDEKVKASLESLPNEILREIAELLLPNLPTTLPNPEIHHSSAAGVEERQGREALRNLCLVSHQFDVAFRKFLFKAPFVSDSGVLLCLYRTLVEKPALGQCVKRLVYEVTIESEDPRHVKLDHNILSSKQLFDLMQAWHSSNHTSMEYLEHELTCSLYFAILETTTNLKWLSLNFQPLPDRSESQSHLELYGNSFHPLARQVSAASNRSTDERLFHSKLKSLSLLGNNSQPSFAAFPTGILDHFLGHIKPGGASDKFLRQSLHCVWKTAPVIHPTSTTAGIIEGAGLLSDVLAMLKDLQSLTLDIYLTSYDFYKLSPLTVLDLRPLWNLRYLRVPLKFFLIHYTMVSKAQGDLRTHPFCSPVSVLPPSLVSLTLWIDASWDCVLYEGNRISGVSLRHDVPDFLSFLTYHSGPDGRFTELQEVAYRYRIGNYDNDPKHGDYVAAMEKAFGDKGVMFSALEEEMEEETL</sequence>
<evidence type="ECO:0000313" key="1">
    <source>
        <dbReference type="EMBL" id="KUI54947.1"/>
    </source>
</evidence>
<dbReference type="AlphaFoldDB" id="A0A194UTC0"/>
<dbReference type="OrthoDB" id="5210863at2759"/>
<dbReference type="Proteomes" id="UP000078576">
    <property type="component" value="Unassembled WGS sequence"/>
</dbReference>
<proteinExistence type="predicted"/>